<keyword evidence="3" id="KW-1185">Reference proteome</keyword>
<dbReference type="CDD" id="cd00093">
    <property type="entry name" value="HTH_XRE"/>
    <property type="match status" value="1"/>
</dbReference>
<dbReference type="AlphaFoldDB" id="A0A4U0SRS5"/>
<reference evidence="2 3" key="1">
    <citation type="submission" date="2019-04" db="EMBL/GenBank/DDBJ databases">
        <title>Streptomyces oryziradicis sp. nov., a novel actinomycete isolated from rhizosphere soil of rice (Oryza sativa L.).</title>
        <authorList>
            <person name="Li C."/>
        </authorList>
    </citation>
    <scope>NUCLEOTIDE SEQUENCE [LARGE SCALE GENOMIC DNA]</scope>
    <source>
        <strain evidence="2 3">NEAU-C40</strain>
    </source>
</reference>
<sequence>MPPRNNPTARQARLGAELRKMRERAGMTAREAAIRISSNHVMLSHQEAGRSGTSEDRIRRLAGVYSCDDDALIDALAAMANERGKGWWEESRGILAQSLLDLTELEHHATFVRTYQVVHIPGLFQTEEYMRAVFNLSASQLSAADRDAQIEHRLRRQRIIEPEVRVPHLAIIHEAALHMRFGGRKVARAQLDRVLELSHRENVTVRVVAYDAEGFMGAGNPLMYVGGPVPQLDTVQLDAVHDILLLDAEAQLAKYRNLLDRMEKMSLTAEGARDFIHRMAQQT</sequence>
<dbReference type="RefSeq" id="WP_136722133.1">
    <property type="nucleotide sequence ID" value="NZ_SUMC01000003.1"/>
</dbReference>
<evidence type="ECO:0000313" key="2">
    <source>
        <dbReference type="EMBL" id="TKA12656.1"/>
    </source>
</evidence>
<evidence type="ECO:0000259" key="1">
    <source>
        <dbReference type="PROSITE" id="PS50943"/>
    </source>
</evidence>
<dbReference type="InterPro" id="IPR043917">
    <property type="entry name" value="DUF5753"/>
</dbReference>
<organism evidence="2 3">
    <name type="scientific">Actinacidiphila oryziradicis</name>
    <dbReference type="NCBI Taxonomy" id="2571141"/>
    <lineage>
        <taxon>Bacteria</taxon>
        <taxon>Bacillati</taxon>
        <taxon>Actinomycetota</taxon>
        <taxon>Actinomycetes</taxon>
        <taxon>Kitasatosporales</taxon>
        <taxon>Streptomycetaceae</taxon>
        <taxon>Actinacidiphila</taxon>
    </lineage>
</organism>
<dbReference type="Pfam" id="PF19054">
    <property type="entry name" value="DUF5753"/>
    <property type="match status" value="1"/>
</dbReference>
<comment type="caution">
    <text evidence="2">The sequence shown here is derived from an EMBL/GenBank/DDBJ whole genome shotgun (WGS) entry which is preliminary data.</text>
</comment>
<dbReference type="OrthoDB" id="3462393at2"/>
<protein>
    <submittedName>
        <fullName evidence="2">Helix-turn-helix domain-containing protein</fullName>
    </submittedName>
</protein>
<name>A0A4U0SRS5_9ACTN</name>
<gene>
    <name evidence="2" type="ORF">FCI23_04530</name>
</gene>
<feature type="domain" description="HTH cro/C1-type" evidence="1">
    <location>
        <begin position="18"/>
        <end position="72"/>
    </location>
</feature>
<dbReference type="GO" id="GO:0003677">
    <property type="term" value="F:DNA binding"/>
    <property type="evidence" value="ECO:0007669"/>
    <property type="project" value="InterPro"/>
</dbReference>
<dbReference type="SUPFAM" id="SSF47413">
    <property type="entry name" value="lambda repressor-like DNA-binding domains"/>
    <property type="match status" value="1"/>
</dbReference>
<evidence type="ECO:0000313" key="3">
    <source>
        <dbReference type="Proteomes" id="UP000305778"/>
    </source>
</evidence>
<dbReference type="Pfam" id="PF13560">
    <property type="entry name" value="HTH_31"/>
    <property type="match status" value="1"/>
</dbReference>
<accession>A0A4U0SRS5</accession>
<proteinExistence type="predicted"/>
<dbReference type="Gene3D" id="1.10.260.40">
    <property type="entry name" value="lambda repressor-like DNA-binding domains"/>
    <property type="match status" value="1"/>
</dbReference>
<dbReference type="EMBL" id="SUMC01000003">
    <property type="protein sequence ID" value="TKA12656.1"/>
    <property type="molecule type" value="Genomic_DNA"/>
</dbReference>
<dbReference type="PROSITE" id="PS50943">
    <property type="entry name" value="HTH_CROC1"/>
    <property type="match status" value="1"/>
</dbReference>
<dbReference type="InterPro" id="IPR001387">
    <property type="entry name" value="Cro/C1-type_HTH"/>
</dbReference>
<dbReference type="SMART" id="SM00530">
    <property type="entry name" value="HTH_XRE"/>
    <property type="match status" value="1"/>
</dbReference>
<dbReference type="Proteomes" id="UP000305778">
    <property type="component" value="Unassembled WGS sequence"/>
</dbReference>
<dbReference type="InterPro" id="IPR010982">
    <property type="entry name" value="Lambda_DNA-bd_dom_sf"/>
</dbReference>